<dbReference type="AlphaFoldDB" id="A0AAV3YB21"/>
<feature type="compositionally biased region" description="Acidic residues" evidence="1">
    <location>
        <begin position="85"/>
        <end position="94"/>
    </location>
</feature>
<organism evidence="2 3">
    <name type="scientific">Plakobranchus ocellatus</name>
    <dbReference type="NCBI Taxonomy" id="259542"/>
    <lineage>
        <taxon>Eukaryota</taxon>
        <taxon>Metazoa</taxon>
        <taxon>Spiralia</taxon>
        <taxon>Lophotrochozoa</taxon>
        <taxon>Mollusca</taxon>
        <taxon>Gastropoda</taxon>
        <taxon>Heterobranchia</taxon>
        <taxon>Euthyneura</taxon>
        <taxon>Panpulmonata</taxon>
        <taxon>Sacoglossa</taxon>
        <taxon>Placobranchoidea</taxon>
        <taxon>Plakobranchidae</taxon>
        <taxon>Plakobranchus</taxon>
    </lineage>
</organism>
<keyword evidence="3" id="KW-1185">Reference proteome</keyword>
<comment type="caution">
    <text evidence="2">The sequence shown here is derived from an EMBL/GenBank/DDBJ whole genome shotgun (WGS) entry which is preliminary data.</text>
</comment>
<sequence>MRTRAVNRRVNQRTRAKARWDFVRSTVWKHNIPPSLIEESRVYKINAYAKEKDFVRRAYEIYFRQPPPEVPEPEELPPQEKEEEAKEPEEEEEEMKGLRRTFGSLTVEDFVDISLSLWQRFRRFIVRAYYHIRHFITGQEIPPPPPRPRRIVRSIRKKEPFFYA</sequence>
<gene>
    <name evidence="2" type="ORF">PoB_000578900</name>
</gene>
<proteinExistence type="predicted"/>
<dbReference type="EMBL" id="BLXT01000641">
    <property type="protein sequence ID" value="GFN79283.1"/>
    <property type="molecule type" value="Genomic_DNA"/>
</dbReference>
<protein>
    <submittedName>
        <fullName evidence="2">Uncharacterized protein</fullName>
    </submittedName>
</protein>
<name>A0AAV3YB21_9GAST</name>
<evidence type="ECO:0000256" key="1">
    <source>
        <dbReference type="SAM" id="MobiDB-lite"/>
    </source>
</evidence>
<feature type="region of interest" description="Disordered" evidence="1">
    <location>
        <begin position="65"/>
        <end position="98"/>
    </location>
</feature>
<evidence type="ECO:0000313" key="2">
    <source>
        <dbReference type="EMBL" id="GFN79283.1"/>
    </source>
</evidence>
<evidence type="ECO:0000313" key="3">
    <source>
        <dbReference type="Proteomes" id="UP000735302"/>
    </source>
</evidence>
<dbReference type="Proteomes" id="UP000735302">
    <property type="component" value="Unassembled WGS sequence"/>
</dbReference>
<reference evidence="2 3" key="1">
    <citation type="journal article" date="2021" name="Elife">
        <title>Chloroplast acquisition without the gene transfer in kleptoplastic sea slugs, Plakobranchus ocellatus.</title>
        <authorList>
            <person name="Maeda T."/>
            <person name="Takahashi S."/>
            <person name="Yoshida T."/>
            <person name="Shimamura S."/>
            <person name="Takaki Y."/>
            <person name="Nagai Y."/>
            <person name="Toyoda A."/>
            <person name="Suzuki Y."/>
            <person name="Arimoto A."/>
            <person name="Ishii H."/>
            <person name="Satoh N."/>
            <person name="Nishiyama T."/>
            <person name="Hasebe M."/>
            <person name="Maruyama T."/>
            <person name="Minagawa J."/>
            <person name="Obokata J."/>
            <person name="Shigenobu S."/>
        </authorList>
    </citation>
    <scope>NUCLEOTIDE SEQUENCE [LARGE SCALE GENOMIC DNA]</scope>
</reference>
<accession>A0AAV3YB21</accession>